<evidence type="ECO:0000313" key="2">
    <source>
        <dbReference type="Proteomes" id="UP000034797"/>
    </source>
</evidence>
<proteinExistence type="predicted"/>
<gene>
    <name evidence="1" type="ORF">UW84_C0022G0020</name>
</gene>
<sequence length="106" mass="11937">MKKILVTEENCEKVATDLVESLFGKKLVIVSFFSNSGEPKIVSGVKISSGFTFDQGRLKIPLTPRRNIFWDVSKERVSLEYEDDGTVVIKRVLGNKGTIFRVIVML</sequence>
<accession>A0A0G1KQG4</accession>
<dbReference type="EMBL" id="LCJW01000022">
    <property type="protein sequence ID" value="KKT85788.1"/>
    <property type="molecule type" value="Genomic_DNA"/>
</dbReference>
<name>A0A0G1KQG4_9BACT</name>
<organism evidence="1 2">
    <name type="scientific">Candidatus Collierbacteria bacterium GW2011_GWA2_44_99</name>
    <dbReference type="NCBI Taxonomy" id="1618380"/>
    <lineage>
        <taxon>Bacteria</taxon>
        <taxon>Candidatus Collieribacteriota</taxon>
    </lineage>
</organism>
<reference evidence="1 2" key="1">
    <citation type="journal article" date="2015" name="Nature">
        <title>rRNA introns, odd ribosomes, and small enigmatic genomes across a large radiation of phyla.</title>
        <authorList>
            <person name="Brown C.T."/>
            <person name="Hug L.A."/>
            <person name="Thomas B.C."/>
            <person name="Sharon I."/>
            <person name="Castelle C.J."/>
            <person name="Singh A."/>
            <person name="Wilkins M.J."/>
            <person name="Williams K.H."/>
            <person name="Banfield J.F."/>
        </authorList>
    </citation>
    <scope>NUCLEOTIDE SEQUENCE [LARGE SCALE GENOMIC DNA]</scope>
</reference>
<comment type="caution">
    <text evidence="1">The sequence shown here is derived from an EMBL/GenBank/DDBJ whole genome shotgun (WGS) entry which is preliminary data.</text>
</comment>
<dbReference type="AlphaFoldDB" id="A0A0G1KQG4"/>
<protein>
    <submittedName>
        <fullName evidence="1">Uncharacterized protein</fullName>
    </submittedName>
</protein>
<dbReference type="Proteomes" id="UP000034797">
    <property type="component" value="Unassembled WGS sequence"/>
</dbReference>
<evidence type="ECO:0000313" key="1">
    <source>
        <dbReference type="EMBL" id="KKT85788.1"/>
    </source>
</evidence>